<dbReference type="SUPFAM" id="SSF51658">
    <property type="entry name" value="Xylose isomerase-like"/>
    <property type="match status" value="1"/>
</dbReference>
<organism evidence="3 4">
    <name type="scientific">Pseudopedobacter saltans (strain ATCC 51119 / DSM 12145 / JCM 21818 / CCUG 39354 / LMG 10337 / NBRC 100064 / NCIMB 13643)</name>
    <name type="common">Pedobacter saltans</name>
    <dbReference type="NCBI Taxonomy" id="762903"/>
    <lineage>
        <taxon>Bacteria</taxon>
        <taxon>Pseudomonadati</taxon>
        <taxon>Bacteroidota</taxon>
        <taxon>Sphingobacteriia</taxon>
        <taxon>Sphingobacteriales</taxon>
        <taxon>Sphingobacteriaceae</taxon>
        <taxon>Pseudopedobacter</taxon>
    </lineage>
</organism>
<dbReference type="RefSeq" id="WP_013633245.1">
    <property type="nucleotide sequence ID" value="NC_015177.1"/>
</dbReference>
<reference evidence="4" key="2">
    <citation type="submission" date="2011-02" db="EMBL/GenBank/DDBJ databases">
        <title>The complete genome of Pedobacter saltans DSM 12145.</title>
        <authorList>
            <consortium name="US DOE Joint Genome Institute (JGI-PGF)"/>
            <person name="Lucas S."/>
            <person name="Copeland A."/>
            <person name="Lapidus A."/>
            <person name="Bruce D."/>
            <person name="Goodwin L."/>
            <person name="Pitluck S."/>
            <person name="Kyrpides N."/>
            <person name="Mavromatis K."/>
            <person name="Pagani I."/>
            <person name="Ivanova N."/>
            <person name="Ovchinnikova G."/>
            <person name="Lu M."/>
            <person name="Detter J.C."/>
            <person name="Han C."/>
            <person name="Land M."/>
            <person name="Hauser L."/>
            <person name="Markowitz V."/>
            <person name="Cheng J.-F."/>
            <person name="Hugenholtz P."/>
            <person name="Woyke T."/>
            <person name="Wu D."/>
            <person name="Tindall B."/>
            <person name="Pomrenke H.G."/>
            <person name="Brambilla E."/>
            <person name="Klenk H.-P."/>
            <person name="Eisen J.A."/>
        </authorList>
    </citation>
    <scope>NUCLEOTIDE SEQUENCE [LARGE SCALE GENOMIC DNA]</scope>
    <source>
        <strain evidence="4">ATCC 51119 / DSM 12145 / JCM 21818 / LMG 10337 / NBRC 100064 / NCIMB 13643</strain>
    </source>
</reference>
<evidence type="ECO:0000256" key="1">
    <source>
        <dbReference type="SAM" id="SignalP"/>
    </source>
</evidence>
<dbReference type="eggNOG" id="COG1082">
    <property type="taxonomic scope" value="Bacteria"/>
</dbReference>
<dbReference type="AlphaFoldDB" id="F0SBR8"/>
<gene>
    <name evidence="3" type="ordered locus">Pedsa_2207</name>
</gene>
<evidence type="ECO:0000313" key="3">
    <source>
        <dbReference type="EMBL" id="ADY52759.1"/>
    </source>
</evidence>
<feature type="chain" id="PRO_5003260306" evidence="1">
    <location>
        <begin position="24"/>
        <end position="312"/>
    </location>
</feature>
<dbReference type="HOGENOM" id="CLU_050006_6_0_10"/>
<dbReference type="InterPro" id="IPR013022">
    <property type="entry name" value="Xyl_isomerase-like_TIM-brl"/>
</dbReference>
<dbReference type="PANTHER" id="PTHR12110">
    <property type="entry name" value="HYDROXYPYRUVATE ISOMERASE"/>
    <property type="match status" value="1"/>
</dbReference>
<dbReference type="PANTHER" id="PTHR12110:SF53">
    <property type="entry name" value="BLR5974 PROTEIN"/>
    <property type="match status" value="1"/>
</dbReference>
<dbReference type="GO" id="GO:0016853">
    <property type="term" value="F:isomerase activity"/>
    <property type="evidence" value="ECO:0007669"/>
    <property type="project" value="UniProtKB-KW"/>
</dbReference>
<feature type="signal peptide" evidence="1">
    <location>
        <begin position="1"/>
        <end position="23"/>
    </location>
</feature>
<reference evidence="3 4" key="1">
    <citation type="journal article" date="2011" name="Stand. Genomic Sci.">
        <title>Complete genome sequence of the gliding, heparinolytic Pedobacter saltans type strain (113).</title>
        <authorList>
            <person name="Liolios K."/>
            <person name="Sikorski J."/>
            <person name="Lu M."/>
            <person name="Nolan M."/>
            <person name="Lapidus A."/>
            <person name="Lucas S."/>
            <person name="Hammon N."/>
            <person name="Deshpande S."/>
            <person name="Cheng J.F."/>
            <person name="Tapia R."/>
            <person name="Han C."/>
            <person name="Goodwin L."/>
            <person name="Pitluck S."/>
            <person name="Huntemann M."/>
            <person name="Ivanova N."/>
            <person name="Pagani I."/>
            <person name="Mavromatis K."/>
            <person name="Ovchinikova G."/>
            <person name="Pati A."/>
            <person name="Chen A."/>
            <person name="Palaniappan K."/>
            <person name="Land M."/>
            <person name="Hauser L."/>
            <person name="Brambilla E.M."/>
            <person name="Kotsyurbenko O."/>
            <person name="Rohde M."/>
            <person name="Tindall B.J."/>
            <person name="Abt B."/>
            <person name="Goker M."/>
            <person name="Detter J.C."/>
            <person name="Woyke T."/>
            <person name="Bristow J."/>
            <person name="Eisen J.A."/>
            <person name="Markowitz V."/>
            <person name="Hugenholtz P."/>
            <person name="Klenk H.P."/>
            <person name="Kyrpides N.C."/>
        </authorList>
    </citation>
    <scope>NUCLEOTIDE SEQUENCE [LARGE SCALE GENOMIC DNA]</scope>
    <source>
        <strain evidence="4">ATCC 51119 / DSM 12145 / JCM 21818 / LMG 10337 / NBRC 100064 / NCIMB 13643</strain>
    </source>
</reference>
<dbReference type="InterPro" id="IPR036237">
    <property type="entry name" value="Xyl_isomerase-like_sf"/>
</dbReference>
<dbReference type="Gene3D" id="3.20.20.150">
    <property type="entry name" value="Divalent-metal-dependent TIM barrel enzymes"/>
    <property type="match status" value="1"/>
</dbReference>
<feature type="domain" description="Xylose isomerase-like TIM barrel" evidence="2">
    <location>
        <begin position="61"/>
        <end position="277"/>
    </location>
</feature>
<dbReference type="STRING" id="762903.Pedsa_2207"/>
<dbReference type="KEGG" id="psn:Pedsa_2207"/>
<accession>F0SBR8</accession>
<dbReference type="Proteomes" id="UP000000310">
    <property type="component" value="Chromosome"/>
</dbReference>
<sequence length="312" mass="34763">MKKIISSSIALTLCLLGLKSTIAQPLKVDGVSSKVKTSLNLYSFNKVLTVDKSATLENIIDYSASAGFDAIDITAYFFPGYPNIPSDEYINKIKKRAFLLGLDISGTGVKNDFTNPDPKKRAEDIQLVKNWIDVAEKLGAPVIRVFSGPIPKGYENKRDVVEKYLIEALTECAKYGEKKGVLVGVQNHGDFLQTADQVIRVVKGVNSKWFGTIVDTGYFLTKDPYQDIAKVMPYAVNFQVKESPFGPRSPIRTDLNKLLQIVKESGYRGYLPIETLEIKGEPRPVPDIPYDAYKKVPPFLKDLKTAINKVYQ</sequence>
<keyword evidence="4" id="KW-1185">Reference proteome</keyword>
<evidence type="ECO:0000259" key="2">
    <source>
        <dbReference type="Pfam" id="PF01261"/>
    </source>
</evidence>
<dbReference type="InterPro" id="IPR050312">
    <property type="entry name" value="IolE/XylAMocC-like"/>
</dbReference>
<keyword evidence="1" id="KW-0732">Signal</keyword>
<name>F0SBR8_PSESL</name>
<protein>
    <submittedName>
        <fullName evidence="3">Xylose isomerase domain-containing protein TIM barrel</fullName>
    </submittedName>
</protein>
<proteinExistence type="predicted"/>
<dbReference type="Pfam" id="PF01261">
    <property type="entry name" value="AP_endonuc_2"/>
    <property type="match status" value="1"/>
</dbReference>
<dbReference type="EMBL" id="CP002545">
    <property type="protein sequence ID" value="ADY52759.1"/>
    <property type="molecule type" value="Genomic_DNA"/>
</dbReference>
<keyword evidence="3" id="KW-0413">Isomerase</keyword>
<evidence type="ECO:0000313" key="4">
    <source>
        <dbReference type="Proteomes" id="UP000000310"/>
    </source>
</evidence>